<reference evidence="2" key="1">
    <citation type="submission" date="2021-06" db="EMBL/GenBank/DDBJ databases">
        <authorList>
            <person name="Hodson N. C."/>
            <person name="Mongue J. A."/>
            <person name="Jaron S. K."/>
        </authorList>
    </citation>
    <scope>NUCLEOTIDE SEQUENCE</scope>
</reference>
<evidence type="ECO:0000313" key="2">
    <source>
        <dbReference type="EMBL" id="CAG7731435.1"/>
    </source>
</evidence>
<feature type="chain" id="PRO_5035304241" evidence="1">
    <location>
        <begin position="22"/>
        <end position="159"/>
    </location>
</feature>
<comment type="caution">
    <text evidence="2">The sequence shown here is derived from an EMBL/GenBank/DDBJ whole genome shotgun (WGS) entry which is preliminary data.</text>
</comment>
<keyword evidence="3" id="KW-1185">Reference proteome</keyword>
<protein>
    <submittedName>
        <fullName evidence="2">Uncharacterized protein</fullName>
    </submittedName>
</protein>
<feature type="signal peptide" evidence="1">
    <location>
        <begin position="1"/>
        <end position="21"/>
    </location>
</feature>
<gene>
    <name evidence="2" type="ORF">AFUS01_LOCUS20025</name>
</gene>
<name>A0A8J2P4B3_9HEXA</name>
<dbReference type="Proteomes" id="UP000708208">
    <property type="component" value="Unassembled WGS sequence"/>
</dbReference>
<accession>A0A8J2P4B3</accession>
<keyword evidence="1" id="KW-0732">Signal</keyword>
<proteinExistence type="predicted"/>
<dbReference type="AlphaFoldDB" id="A0A8J2P4B3"/>
<dbReference type="EMBL" id="CAJVCH010212574">
    <property type="protein sequence ID" value="CAG7731435.1"/>
    <property type="molecule type" value="Genomic_DNA"/>
</dbReference>
<sequence length="159" mass="17422">MNKVLGQFILVVILLVSVSNAFESADCTGPRGNEHSDGIFSSQMQQNYQKDFLSLLPSPANGDSFNGSTFGAITAALPNSWSVAVEIKNYMDADLTDYQLDLGGLNLAPAPNVISANTVEVATFTEAPWEYPWDSEERLEHRGVIFTSFFFSLSLHYSS</sequence>
<organism evidence="2 3">
    <name type="scientific">Allacma fusca</name>
    <dbReference type="NCBI Taxonomy" id="39272"/>
    <lineage>
        <taxon>Eukaryota</taxon>
        <taxon>Metazoa</taxon>
        <taxon>Ecdysozoa</taxon>
        <taxon>Arthropoda</taxon>
        <taxon>Hexapoda</taxon>
        <taxon>Collembola</taxon>
        <taxon>Symphypleona</taxon>
        <taxon>Sminthuridae</taxon>
        <taxon>Allacma</taxon>
    </lineage>
</organism>
<evidence type="ECO:0000313" key="3">
    <source>
        <dbReference type="Proteomes" id="UP000708208"/>
    </source>
</evidence>
<evidence type="ECO:0000256" key="1">
    <source>
        <dbReference type="SAM" id="SignalP"/>
    </source>
</evidence>